<feature type="transmembrane region" description="Helical" evidence="1">
    <location>
        <begin position="73"/>
        <end position="94"/>
    </location>
</feature>
<organism evidence="2 3">
    <name type="scientific">Drouetiella hepatica Uher 2000/2452</name>
    <dbReference type="NCBI Taxonomy" id="904376"/>
    <lineage>
        <taxon>Bacteria</taxon>
        <taxon>Bacillati</taxon>
        <taxon>Cyanobacteriota</taxon>
        <taxon>Cyanophyceae</taxon>
        <taxon>Oculatellales</taxon>
        <taxon>Oculatellaceae</taxon>
        <taxon>Drouetiella</taxon>
    </lineage>
</organism>
<keyword evidence="1" id="KW-0812">Transmembrane</keyword>
<reference evidence="2" key="1">
    <citation type="submission" date="2021-05" db="EMBL/GenBank/DDBJ databases">
        <authorList>
            <person name="Pietrasiak N."/>
            <person name="Ward R."/>
            <person name="Stajich J.E."/>
            <person name="Kurbessoian T."/>
        </authorList>
    </citation>
    <scope>NUCLEOTIDE SEQUENCE</scope>
    <source>
        <strain evidence="2">UHER 2000/2452</strain>
    </source>
</reference>
<protein>
    <submittedName>
        <fullName evidence="2">Uncharacterized protein</fullName>
    </submittedName>
</protein>
<feature type="transmembrane region" description="Helical" evidence="1">
    <location>
        <begin position="49"/>
        <end position="67"/>
    </location>
</feature>
<dbReference type="AlphaFoldDB" id="A0A951QDR9"/>
<name>A0A951QDR9_9CYAN</name>
<evidence type="ECO:0000313" key="2">
    <source>
        <dbReference type="EMBL" id="MBW4660625.1"/>
    </source>
</evidence>
<evidence type="ECO:0000313" key="3">
    <source>
        <dbReference type="Proteomes" id="UP000757435"/>
    </source>
</evidence>
<accession>A0A951QDR9</accession>
<dbReference type="Proteomes" id="UP000757435">
    <property type="component" value="Unassembled WGS sequence"/>
</dbReference>
<keyword evidence="1" id="KW-0472">Membrane</keyword>
<reference evidence="2" key="2">
    <citation type="journal article" date="2022" name="Microbiol. Resour. Announc.">
        <title>Metagenome Sequencing to Explore Phylogenomics of Terrestrial Cyanobacteria.</title>
        <authorList>
            <person name="Ward R.D."/>
            <person name="Stajich J.E."/>
            <person name="Johansen J.R."/>
            <person name="Huntemann M."/>
            <person name="Clum A."/>
            <person name="Foster B."/>
            <person name="Foster B."/>
            <person name="Roux S."/>
            <person name="Palaniappan K."/>
            <person name="Varghese N."/>
            <person name="Mukherjee S."/>
            <person name="Reddy T.B.K."/>
            <person name="Daum C."/>
            <person name="Copeland A."/>
            <person name="Chen I.A."/>
            <person name="Ivanova N.N."/>
            <person name="Kyrpides N.C."/>
            <person name="Shapiro N."/>
            <person name="Eloe-Fadrosh E.A."/>
            <person name="Pietrasiak N."/>
        </authorList>
    </citation>
    <scope>NUCLEOTIDE SEQUENCE</scope>
    <source>
        <strain evidence="2">UHER 2000/2452</strain>
    </source>
</reference>
<gene>
    <name evidence="2" type="ORF">KME15_18285</name>
</gene>
<comment type="caution">
    <text evidence="2">The sequence shown here is derived from an EMBL/GenBank/DDBJ whole genome shotgun (WGS) entry which is preliminary data.</text>
</comment>
<dbReference type="EMBL" id="JAHHHD010000023">
    <property type="protein sequence ID" value="MBW4660625.1"/>
    <property type="molecule type" value="Genomic_DNA"/>
</dbReference>
<proteinExistence type="predicted"/>
<evidence type="ECO:0000256" key="1">
    <source>
        <dbReference type="SAM" id="Phobius"/>
    </source>
</evidence>
<sequence>MEIGSSLNRCTRQNGTVFSTVFQGLRLASAHCLPEPRETPDFFEKRHRFLTIALSRFALFPWHFLLMSVLPSSFLPIFLVSQWAIVASSVCFIPRSFLRIMKGKTANHNEAPKKTIAQERLSVLAVEESLRNALIKITAVKRLPTV</sequence>
<keyword evidence="1" id="KW-1133">Transmembrane helix</keyword>